<dbReference type="KEGG" id="sno:Snov_0700"/>
<dbReference type="Gene3D" id="3.60.10.10">
    <property type="entry name" value="Endonuclease/exonuclease/phosphatase"/>
    <property type="match status" value="1"/>
</dbReference>
<dbReference type="HOGENOM" id="CLU_048413_0_0_5"/>
<dbReference type="OrthoDB" id="5500612at2"/>
<keyword evidence="2" id="KW-1185">Reference proteome</keyword>
<keyword evidence="1" id="KW-0540">Nuclease</keyword>
<dbReference type="RefSeq" id="WP_013165536.1">
    <property type="nucleotide sequence ID" value="NC_014217.1"/>
</dbReference>
<keyword evidence="1" id="KW-0255">Endonuclease</keyword>
<evidence type="ECO:0000313" key="1">
    <source>
        <dbReference type="EMBL" id="ADH88031.1"/>
    </source>
</evidence>
<proteinExistence type="predicted"/>
<name>D7A4Y3_ANCN5</name>
<dbReference type="AlphaFoldDB" id="D7A4Y3"/>
<dbReference type="CDD" id="cd10283">
    <property type="entry name" value="MnuA_DNase1-like"/>
    <property type="match status" value="1"/>
</dbReference>
<organism evidence="1 2">
    <name type="scientific">Ancylobacter novellus (strain ATCC 8093 / DSM 506 / JCM 20403 / CCM 1077 / IAM 12100 / NBRC 12443 / NCIMB 10456)</name>
    <name type="common">Starkeya novella</name>
    <dbReference type="NCBI Taxonomy" id="639283"/>
    <lineage>
        <taxon>Bacteria</taxon>
        <taxon>Pseudomonadati</taxon>
        <taxon>Pseudomonadota</taxon>
        <taxon>Alphaproteobacteria</taxon>
        <taxon>Hyphomicrobiales</taxon>
        <taxon>Xanthobacteraceae</taxon>
        <taxon>Ancylobacter</taxon>
    </lineage>
</organism>
<dbReference type="Proteomes" id="UP000006633">
    <property type="component" value="Chromosome"/>
</dbReference>
<dbReference type="PANTHER" id="PTHR11371">
    <property type="entry name" value="DEOXYRIBONUCLEASE"/>
    <property type="match status" value="1"/>
</dbReference>
<reference evidence="1 2" key="1">
    <citation type="journal article" date="2012" name="Stand. Genomic Sci.">
        <title>Complete genome sequence of the facultatively chemolithoautotrophic and methylotrophic alpha Proteobacterium Starkeya novella type strain (ATCC 8093(T)).</title>
        <authorList>
            <person name="Kappler U."/>
            <person name="Davenport K."/>
            <person name="Beatson S."/>
            <person name="Lucas S."/>
            <person name="Lapidus A."/>
            <person name="Copeland A."/>
            <person name="Berry K.W."/>
            <person name="Glavina Del Rio T."/>
            <person name="Hammon N."/>
            <person name="Dalin E."/>
            <person name="Tice H."/>
            <person name="Pitluck S."/>
            <person name="Richardson P."/>
            <person name="Bruce D."/>
            <person name="Goodwin L.A."/>
            <person name="Han C."/>
            <person name="Tapia R."/>
            <person name="Detter J.C."/>
            <person name="Chang Y.J."/>
            <person name="Jeffries C.D."/>
            <person name="Land M."/>
            <person name="Hauser L."/>
            <person name="Kyrpides N.C."/>
            <person name="Goker M."/>
            <person name="Ivanova N."/>
            <person name="Klenk H.P."/>
            <person name="Woyke T."/>
        </authorList>
    </citation>
    <scope>NUCLEOTIDE SEQUENCE [LARGE SCALE GENOMIC DNA]</scope>
    <source>
        <strain evidence="2">ATCC 8093 / DSM 506 / JCM 20403 / CCM 1077 / IAM 12100 / NBRC 12443 / NCIMB 10456</strain>
    </source>
</reference>
<dbReference type="PANTHER" id="PTHR11371:SF31">
    <property type="entry name" value="EXTRACELLULAR NUCLEASE"/>
    <property type="match status" value="1"/>
</dbReference>
<dbReference type="InterPro" id="IPR036691">
    <property type="entry name" value="Endo/exonu/phosph_ase_sf"/>
</dbReference>
<dbReference type="eggNOG" id="COG2374">
    <property type="taxonomic scope" value="Bacteria"/>
</dbReference>
<evidence type="ECO:0000313" key="2">
    <source>
        <dbReference type="Proteomes" id="UP000006633"/>
    </source>
</evidence>
<sequence length="380" mass="43647">MSNNYASLKRDLQREPGAAERCAARLLAIRQRLEPIRRRKSDGSLLLATWNIRDFDSNKFGWGPRLPETFYYLAELISAFDLVAIQEVNEDLEPFRRLMRILGREWDYIATDVTEGASGNGERMAFVYNTEKVWFRKVAGEIVLPDGQLVVARKKVKPKDQPDIAPTIVETRQQFARSPFMVAFQSGWFRFSLCTVHIYYGDDSGDQLQRRIDEIRKLVGFFAKRQDAAKPDSDQLGAPENYILLGDFNVVSPEHETMKALKEKGFKVPAEIDGDKVRQKGAYFYDQIAVRVKDRRFKVAGGGMLSLFEDVFRDEDMVLYASHVPAQDPEKKAAFRATTPEARYAKWRTWQMSDHAPLWIEIETDFADDYLQAIAQPPTP</sequence>
<protein>
    <submittedName>
        <fullName evidence="1">Endonuclease/exonuclease/phosphatase family protein</fullName>
    </submittedName>
</protein>
<accession>D7A4Y3</accession>
<dbReference type="GO" id="GO:0004527">
    <property type="term" value="F:exonuclease activity"/>
    <property type="evidence" value="ECO:0007669"/>
    <property type="project" value="UniProtKB-KW"/>
</dbReference>
<keyword evidence="1" id="KW-0378">Hydrolase</keyword>
<dbReference type="SUPFAM" id="SSF56219">
    <property type="entry name" value="DNase I-like"/>
    <property type="match status" value="1"/>
</dbReference>
<gene>
    <name evidence="1" type="ordered locus">Snov_0700</name>
</gene>
<dbReference type="EMBL" id="CP002026">
    <property type="protein sequence ID" value="ADH88031.1"/>
    <property type="molecule type" value="Genomic_DNA"/>
</dbReference>
<dbReference type="STRING" id="639283.Snov_0700"/>
<dbReference type="GO" id="GO:0004519">
    <property type="term" value="F:endonuclease activity"/>
    <property type="evidence" value="ECO:0007669"/>
    <property type="project" value="UniProtKB-KW"/>
</dbReference>